<gene>
    <name evidence="2" type="ORF">OCTVUL_1B009159</name>
</gene>
<dbReference type="AlphaFoldDB" id="A0AA36F1C7"/>
<feature type="region of interest" description="Disordered" evidence="1">
    <location>
        <begin position="1"/>
        <end position="29"/>
    </location>
</feature>
<reference evidence="2" key="1">
    <citation type="submission" date="2023-08" db="EMBL/GenBank/DDBJ databases">
        <authorList>
            <person name="Alioto T."/>
            <person name="Alioto T."/>
            <person name="Gomez Garrido J."/>
        </authorList>
    </citation>
    <scope>NUCLEOTIDE SEQUENCE</scope>
</reference>
<protein>
    <submittedName>
        <fullName evidence="2">Uncharacterized protein</fullName>
    </submittedName>
</protein>
<evidence type="ECO:0000313" key="2">
    <source>
        <dbReference type="EMBL" id="CAI9720934.1"/>
    </source>
</evidence>
<dbReference type="EMBL" id="OX597817">
    <property type="protein sequence ID" value="CAI9720934.1"/>
    <property type="molecule type" value="Genomic_DNA"/>
</dbReference>
<name>A0AA36F1C7_OCTVU</name>
<keyword evidence="3" id="KW-1185">Reference proteome</keyword>
<evidence type="ECO:0000313" key="3">
    <source>
        <dbReference type="Proteomes" id="UP001162480"/>
    </source>
</evidence>
<organism evidence="2 3">
    <name type="scientific">Octopus vulgaris</name>
    <name type="common">Common octopus</name>
    <dbReference type="NCBI Taxonomy" id="6645"/>
    <lineage>
        <taxon>Eukaryota</taxon>
        <taxon>Metazoa</taxon>
        <taxon>Spiralia</taxon>
        <taxon>Lophotrochozoa</taxon>
        <taxon>Mollusca</taxon>
        <taxon>Cephalopoda</taxon>
        <taxon>Coleoidea</taxon>
        <taxon>Octopodiformes</taxon>
        <taxon>Octopoda</taxon>
        <taxon>Incirrata</taxon>
        <taxon>Octopodidae</taxon>
        <taxon>Octopus</taxon>
    </lineage>
</organism>
<evidence type="ECO:0000256" key="1">
    <source>
        <dbReference type="SAM" id="MobiDB-lite"/>
    </source>
</evidence>
<dbReference type="Proteomes" id="UP001162480">
    <property type="component" value="Chromosome 4"/>
</dbReference>
<sequence>MEGIRGGKRGITESLKGSSMAIREEKKRIRKERRKEGRMFIYLYLSHYTSNSGYFYVKLKELSERTQRRQI</sequence>
<proteinExistence type="predicted"/>
<accession>A0AA36F1C7</accession>